<dbReference type="SUPFAM" id="SSF143968">
    <property type="entry name" value="UbiD C-terminal domain-like"/>
    <property type="match status" value="2"/>
</dbReference>
<accession>A0ABW3HLS6</accession>
<dbReference type="EMBL" id="JBHTJZ010000005">
    <property type="protein sequence ID" value="MFD0958430.1"/>
    <property type="molecule type" value="Genomic_DNA"/>
</dbReference>
<evidence type="ECO:0000259" key="2">
    <source>
        <dbReference type="Pfam" id="PF20695"/>
    </source>
</evidence>
<dbReference type="PANTHER" id="PTHR30108">
    <property type="entry name" value="3-OCTAPRENYL-4-HYDROXYBENZOATE CARBOXY-LYASE-RELATED"/>
    <property type="match status" value="1"/>
</dbReference>
<evidence type="ECO:0000313" key="5">
    <source>
        <dbReference type="Proteomes" id="UP001596989"/>
    </source>
</evidence>
<dbReference type="Pfam" id="PF20696">
    <property type="entry name" value="UbiD_C"/>
    <property type="match status" value="1"/>
</dbReference>
<dbReference type="InterPro" id="IPR049381">
    <property type="entry name" value="UbiD-like_C"/>
</dbReference>
<dbReference type="RefSeq" id="WP_377562198.1">
    <property type="nucleotide sequence ID" value="NZ_JBHTJZ010000005.1"/>
</dbReference>
<dbReference type="InterPro" id="IPR049383">
    <property type="entry name" value="UbiD-like_N"/>
</dbReference>
<dbReference type="Gene3D" id="3.40.1670.10">
    <property type="entry name" value="UbiD C-terminal domain-like"/>
    <property type="match status" value="1"/>
</dbReference>
<feature type="domain" description="3-octaprenyl-4-hydroxybenzoate carboxy-lyase-like N-terminal" evidence="2">
    <location>
        <begin position="12"/>
        <end position="79"/>
    </location>
</feature>
<dbReference type="PANTHER" id="PTHR30108:SF7">
    <property type="entry name" value="3-POLYPRENYL-4-HYDROXYBENZOATE DECARBOXYLASE"/>
    <property type="match status" value="1"/>
</dbReference>
<evidence type="ECO:0000259" key="3">
    <source>
        <dbReference type="Pfam" id="PF20696"/>
    </source>
</evidence>
<evidence type="ECO:0000259" key="1">
    <source>
        <dbReference type="Pfam" id="PF01977"/>
    </source>
</evidence>
<dbReference type="EC" id="4.1.1.-" evidence="4"/>
<dbReference type="Pfam" id="PF01977">
    <property type="entry name" value="UbiD"/>
    <property type="match status" value="1"/>
</dbReference>
<sequence length="615" mass="67735">MGYRTLEECIIDLEKHGHLVRIREEVDPDLEMAAIHMKVYEAGGPALLFQNIKGSKFRAVSNLFGTIERSKFIFRDTFEKVQGVIALRNDPMKALRNPIGYFGTGVAASKALPIKKSVPSGFREIAISDMPLIKSWPMDGGAFVTLPQVYSEDPDKPGIMNSNLGMYRVQLTGNEYELNKEVGVHYQIHRGIGVHQHHANKLGKPLKVSCFIGGPPAHTLSAVMPLPEGMSELTFAGLLGGRNFRYSYVEGHCISNDADFVITGEIYPDETKPEGPFGDHLGYYSLIHNFPVMRVHKVYAKEGAIFPFTVVGRPPQEDTSFGALIHELTGSAIKQEIKGAKEVHAVDAAGVHPLLFAIGSERYTPYQQVKQPAELLTIANRILGTGQLSLAKYLFIAAEERQPLTTHDMPRFLGYILERINLQRDLHFQTNTTIDTLDYSGTGLNQGSKVIFAAVGEPVRELCGEVPEVLKGLALPYLTEPRLVMPGVVALQGSAFANYESAGEQMEQLSVAIEAAGGMPDCPMIVVCDDSDFLSATFDNFLWATFTRSNPSHDMYGVNSGYTFKHWGCDNVIIDARRKPHQAPPLVPDPEVEESIARLFAPGAVLDHIVRGEDV</sequence>
<dbReference type="InterPro" id="IPR048304">
    <property type="entry name" value="UbiD_Rift_dom"/>
</dbReference>
<evidence type="ECO:0000313" key="4">
    <source>
        <dbReference type="EMBL" id="MFD0958430.1"/>
    </source>
</evidence>
<keyword evidence="5" id="KW-1185">Reference proteome</keyword>
<dbReference type="GO" id="GO:0016829">
    <property type="term" value="F:lyase activity"/>
    <property type="evidence" value="ECO:0007669"/>
    <property type="project" value="UniProtKB-KW"/>
</dbReference>
<dbReference type="Proteomes" id="UP001596989">
    <property type="component" value="Unassembled WGS sequence"/>
</dbReference>
<keyword evidence="4" id="KW-0456">Lyase</keyword>
<feature type="domain" description="3-octaprenyl-4-hydroxybenzoate carboxy-lyase-like Rift-related" evidence="1">
    <location>
        <begin position="113"/>
        <end position="314"/>
    </location>
</feature>
<dbReference type="InterPro" id="IPR002830">
    <property type="entry name" value="UbiD"/>
</dbReference>
<protein>
    <submittedName>
        <fullName evidence="4">UbiD family decarboxylase</fullName>
        <ecNumber evidence="4">4.1.1.-</ecNumber>
    </submittedName>
</protein>
<dbReference type="SUPFAM" id="SSF50475">
    <property type="entry name" value="FMN-binding split barrel"/>
    <property type="match status" value="1"/>
</dbReference>
<name>A0ABW3HLS6_9BACL</name>
<dbReference type="Pfam" id="PF20695">
    <property type="entry name" value="UbiD_N"/>
    <property type="match status" value="1"/>
</dbReference>
<organism evidence="4 5">
    <name type="scientific">Paenibacillus chungangensis</name>
    <dbReference type="NCBI Taxonomy" id="696535"/>
    <lineage>
        <taxon>Bacteria</taxon>
        <taxon>Bacillati</taxon>
        <taxon>Bacillota</taxon>
        <taxon>Bacilli</taxon>
        <taxon>Bacillales</taxon>
        <taxon>Paenibacillaceae</taxon>
        <taxon>Paenibacillus</taxon>
    </lineage>
</organism>
<comment type="caution">
    <text evidence="4">The sequence shown here is derived from an EMBL/GenBank/DDBJ whole genome shotgun (WGS) entry which is preliminary data.</text>
</comment>
<gene>
    <name evidence="4" type="ORF">ACFQ2I_03430</name>
</gene>
<proteinExistence type="predicted"/>
<reference evidence="5" key="1">
    <citation type="journal article" date="2019" name="Int. J. Syst. Evol. Microbiol.">
        <title>The Global Catalogue of Microorganisms (GCM) 10K type strain sequencing project: providing services to taxonomists for standard genome sequencing and annotation.</title>
        <authorList>
            <consortium name="The Broad Institute Genomics Platform"/>
            <consortium name="The Broad Institute Genome Sequencing Center for Infectious Disease"/>
            <person name="Wu L."/>
            <person name="Ma J."/>
        </authorList>
    </citation>
    <scope>NUCLEOTIDE SEQUENCE [LARGE SCALE GENOMIC DNA]</scope>
    <source>
        <strain evidence="5">CCUG 59129</strain>
    </source>
</reference>
<feature type="domain" description="3-octaprenyl-4-hydroxybenzoate carboxy-lyase-like C-terminal" evidence="3">
    <location>
        <begin position="321"/>
        <end position="454"/>
    </location>
</feature>